<comment type="caution">
    <text evidence="2">The sequence shown here is derived from an EMBL/GenBank/DDBJ whole genome shotgun (WGS) entry which is preliminary data.</text>
</comment>
<organism evidence="2 3">
    <name type="scientific">Batillaria attramentaria</name>
    <dbReference type="NCBI Taxonomy" id="370345"/>
    <lineage>
        <taxon>Eukaryota</taxon>
        <taxon>Metazoa</taxon>
        <taxon>Spiralia</taxon>
        <taxon>Lophotrochozoa</taxon>
        <taxon>Mollusca</taxon>
        <taxon>Gastropoda</taxon>
        <taxon>Caenogastropoda</taxon>
        <taxon>Sorbeoconcha</taxon>
        <taxon>Cerithioidea</taxon>
        <taxon>Batillariidae</taxon>
        <taxon>Batillaria</taxon>
    </lineage>
</organism>
<keyword evidence="3" id="KW-1185">Reference proteome</keyword>
<evidence type="ECO:0000313" key="3">
    <source>
        <dbReference type="Proteomes" id="UP001519460"/>
    </source>
</evidence>
<feature type="region of interest" description="Disordered" evidence="1">
    <location>
        <begin position="1"/>
        <end position="39"/>
    </location>
</feature>
<evidence type="ECO:0000256" key="1">
    <source>
        <dbReference type="SAM" id="MobiDB-lite"/>
    </source>
</evidence>
<accession>A0ABD0KGH5</accession>
<gene>
    <name evidence="2" type="ORF">BaRGS_00022617</name>
</gene>
<feature type="compositionally biased region" description="Basic residues" evidence="1">
    <location>
        <begin position="1"/>
        <end position="16"/>
    </location>
</feature>
<sequence length="55" mass="6283">MAKAASRRRQPNRVKHTVGNVRFPGALKHPPCRNKHDKAAFKPGQHRKLGYPKGW</sequence>
<dbReference type="Proteomes" id="UP001519460">
    <property type="component" value="Unassembled WGS sequence"/>
</dbReference>
<reference evidence="2 3" key="1">
    <citation type="journal article" date="2023" name="Sci. Data">
        <title>Genome assembly of the Korean intertidal mud-creeper Batillaria attramentaria.</title>
        <authorList>
            <person name="Patra A.K."/>
            <person name="Ho P.T."/>
            <person name="Jun S."/>
            <person name="Lee S.J."/>
            <person name="Kim Y."/>
            <person name="Won Y.J."/>
        </authorList>
    </citation>
    <scope>NUCLEOTIDE SEQUENCE [LARGE SCALE GENOMIC DNA]</scope>
    <source>
        <strain evidence="2">Wonlab-2016</strain>
    </source>
</reference>
<proteinExistence type="predicted"/>
<evidence type="ECO:0000313" key="2">
    <source>
        <dbReference type="EMBL" id="KAK7486151.1"/>
    </source>
</evidence>
<dbReference type="AlphaFoldDB" id="A0ABD0KGH5"/>
<feature type="non-terminal residue" evidence="2">
    <location>
        <position position="55"/>
    </location>
</feature>
<dbReference type="EMBL" id="JACVVK020000183">
    <property type="protein sequence ID" value="KAK7486151.1"/>
    <property type="molecule type" value="Genomic_DNA"/>
</dbReference>
<name>A0ABD0KGH5_9CAEN</name>
<protein>
    <submittedName>
        <fullName evidence="2">Uncharacterized protein</fullName>
    </submittedName>
</protein>